<gene>
    <name evidence="1" type="ORF">OCBIM_22026154mg</name>
</gene>
<name>A0A0L8GYW0_OCTBM</name>
<organism evidence="1">
    <name type="scientific">Octopus bimaculoides</name>
    <name type="common">California two-spotted octopus</name>
    <dbReference type="NCBI Taxonomy" id="37653"/>
    <lineage>
        <taxon>Eukaryota</taxon>
        <taxon>Metazoa</taxon>
        <taxon>Spiralia</taxon>
        <taxon>Lophotrochozoa</taxon>
        <taxon>Mollusca</taxon>
        <taxon>Cephalopoda</taxon>
        <taxon>Coleoidea</taxon>
        <taxon>Octopodiformes</taxon>
        <taxon>Octopoda</taxon>
        <taxon>Incirrata</taxon>
        <taxon>Octopodidae</taxon>
        <taxon>Octopus</taxon>
    </lineage>
</organism>
<proteinExistence type="predicted"/>
<reference evidence="1" key="1">
    <citation type="submission" date="2015-07" db="EMBL/GenBank/DDBJ databases">
        <title>MeaNS - Measles Nucleotide Surveillance Program.</title>
        <authorList>
            <person name="Tran T."/>
            <person name="Druce J."/>
        </authorList>
    </citation>
    <scope>NUCLEOTIDE SEQUENCE</scope>
    <source>
        <strain evidence="1">UCB-OBI-ISO-001</strain>
        <tissue evidence="1">Gonad</tissue>
    </source>
</reference>
<accession>A0A0L8GYW0</accession>
<dbReference type="EMBL" id="KQ420004">
    <property type="protein sequence ID" value="KOF81760.1"/>
    <property type="molecule type" value="Genomic_DNA"/>
</dbReference>
<protein>
    <submittedName>
        <fullName evidence="1">Uncharacterized protein</fullName>
    </submittedName>
</protein>
<dbReference type="AlphaFoldDB" id="A0A0L8GYW0"/>
<dbReference type="PANTHER" id="PTHR46704:SF9">
    <property type="entry name" value="BHLH DOMAIN-CONTAINING PROTEIN"/>
    <property type="match status" value="1"/>
</dbReference>
<sequence>MKTFPLVWSNTRQYEDHIIMIGTFHLACGYLKMLGKKTSETRFAEILLEASLTTSGSLMGVISAKNYARSPNFHKILMEALDRLVLACFLQNRDEEVPFRKLPKSSRDCFERLATFPSKETKNAPLNDQEICSNIEEYLHFHHVWLTMCLLQAVKTNNFTVDAQYLCLMLDLFFSFGGHNYARYLTIFLMFIANIEHSHPGAEELLKREDGNAVFHCLREIPQTFGEISRKVLGSVLYLSPVIFIADMYKEDSIKGVEKNRRGVGDKLILSGEKTKHPKDWKVFRANDENKTEFIQLLLSTWRSEMSADILTGNEEETDTCVSLYCMYAKERGCKSARVRSPDSDIFFILQYHPRFLEGLQILFETGKDNTRRCIDATKLAMSSTRVLCSALLGYHAFTDCDSTSVFKGKGKMKGLKKAFSKLRESWEVKKVYTLRFTTLRAKCSEKDYFTKSKQFDLASLPSSRNVLEPHVRRRTLPDQDLEAREYCKAFST</sequence>
<evidence type="ECO:0000313" key="1">
    <source>
        <dbReference type="EMBL" id="KOF81760.1"/>
    </source>
</evidence>
<dbReference type="PANTHER" id="PTHR46704">
    <property type="entry name" value="CXC DOMAIN-CONTAINING PROTEIN-RELATED"/>
    <property type="match status" value="1"/>
</dbReference>